<keyword evidence="3" id="KW-1185">Reference proteome</keyword>
<dbReference type="RefSeq" id="WP_185002020.1">
    <property type="nucleotide sequence ID" value="NZ_BAAAUI010000016.1"/>
</dbReference>
<organism evidence="2 3">
    <name type="scientific">Crossiella cryophila</name>
    <dbReference type="NCBI Taxonomy" id="43355"/>
    <lineage>
        <taxon>Bacteria</taxon>
        <taxon>Bacillati</taxon>
        <taxon>Actinomycetota</taxon>
        <taxon>Actinomycetes</taxon>
        <taxon>Pseudonocardiales</taxon>
        <taxon>Pseudonocardiaceae</taxon>
        <taxon>Crossiella</taxon>
    </lineage>
</organism>
<proteinExistence type="predicted"/>
<dbReference type="GO" id="GO:0016747">
    <property type="term" value="F:acyltransferase activity, transferring groups other than amino-acyl groups"/>
    <property type="evidence" value="ECO:0007669"/>
    <property type="project" value="InterPro"/>
</dbReference>
<dbReference type="Proteomes" id="UP000533598">
    <property type="component" value="Unassembled WGS sequence"/>
</dbReference>
<keyword evidence="2" id="KW-0808">Transferase</keyword>
<reference evidence="2 3" key="1">
    <citation type="submission" date="2020-08" db="EMBL/GenBank/DDBJ databases">
        <title>Sequencing the genomes of 1000 actinobacteria strains.</title>
        <authorList>
            <person name="Klenk H.-P."/>
        </authorList>
    </citation>
    <scope>NUCLEOTIDE SEQUENCE [LARGE SCALE GENOMIC DNA]</scope>
    <source>
        <strain evidence="2 3">DSM 44230</strain>
    </source>
</reference>
<accession>A0A7W7FSN8</accession>
<dbReference type="Gene3D" id="3.40.630.30">
    <property type="match status" value="1"/>
</dbReference>
<evidence type="ECO:0000313" key="2">
    <source>
        <dbReference type="EMBL" id="MBB4676160.1"/>
    </source>
</evidence>
<evidence type="ECO:0000313" key="3">
    <source>
        <dbReference type="Proteomes" id="UP000533598"/>
    </source>
</evidence>
<gene>
    <name evidence="2" type="ORF">HNR67_002278</name>
</gene>
<comment type="caution">
    <text evidence="2">The sequence shown here is derived from an EMBL/GenBank/DDBJ whole genome shotgun (WGS) entry which is preliminary data.</text>
</comment>
<dbReference type="SUPFAM" id="SSF55729">
    <property type="entry name" value="Acyl-CoA N-acyltransferases (Nat)"/>
    <property type="match status" value="1"/>
</dbReference>
<evidence type="ECO:0000259" key="1">
    <source>
        <dbReference type="PROSITE" id="PS51186"/>
    </source>
</evidence>
<dbReference type="AlphaFoldDB" id="A0A7W7FSN8"/>
<dbReference type="InterPro" id="IPR016181">
    <property type="entry name" value="Acyl_CoA_acyltransferase"/>
</dbReference>
<name>A0A7W7FSN8_9PSEU</name>
<protein>
    <submittedName>
        <fullName evidence="2">GNAT superfamily N-acetyltransferase</fullName>
    </submittedName>
</protein>
<dbReference type="Pfam" id="PF00583">
    <property type="entry name" value="Acetyltransf_1"/>
    <property type="match status" value="1"/>
</dbReference>
<dbReference type="InterPro" id="IPR000182">
    <property type="entry name" value="GNAT_dom"/>
</dbReference>
<dbReference type="EMBL" id="JACHMH010000001">
    <property type="protein sequence ID" value="MBB4676160.1"/>
    <property type="molecule type" value="Genomic_DNA"/>
</dbReference>
<sequence length="172" mass="18269">MSETRGRLTVRRGTVRDADTMLALFDDAVRWLTERGNTGQWGTAPFSAIPQRVQQVRGWGEAGALRVAERDGLVVAMSSVGPAPAYVSPATEPELYVMGLVGRRAPAARGAGAALLADARDEAAGLGLAKVRVDCWAGGDGALVQYYVKAGFTPVETVQVEAWTGRVLEVRV</sequence>
<feature type="domain" description="N-acetyltransferase" evidence="1">
    <location>
        <begin position="8"/>
        <end position="172"/>
    </location>
</feature>
<dbReference type="PROSITE" id="PS51186">
    <property type="entry name" value="GNAT"/>
    <property type="match status" value="1"/>
</dbReference>